<proteinExistence type="predicted"/>
<comment type="caution">
    <text evidence="1">The sequence shown here is derived from an EMBL/GenBank/DDBJ whole genome shotgun (WGS) entry which is preliminary data.</text>
</comment>
<organism evidence="1 2">
    <name type="scientific">Sphingomonas arantia</name>
    <dbReference type="NCBI Taxonomy" id="1460676"/>
    <lineage>
        <taxon>Bacteria</taxon>
        <taxon>Pseudomonadati</taxon>
        <taxon>Pseudomonadota</taxon>
        <taxon>Alphaproteobacteria</taxon>
        <taxon>Sphingomonadales</taxon>
        <taxon>Sphingomonadaceae</taxon>
        <taxon>Sphingomonas</taxon>
    </lineage>
</organism>
<evidence type="ECO:0008006" key="3">
    <source>
        <dbReference type="Google" id="ProtNLM"/>
    </source>
</evidence>
<dbReference type="Proteomes" id="UP001597400">
    <property type="component" value="Unassembled WGS sequence"/>
</dbReference>
<evidence type="ECO:0000313" key="2">
    <source>
        <dbReference type="Proteomes" id="UP001597400"/>
    </source>
</evidence>
<sequence length="151" mass="16224">MAEFAACRGRTEPDARLACFDAAAAKLATATANRDLIVLDRQDVVETRRSLFGFSLPRIALFGGRDGARDPAAVAREDIAELDTTITRVQSLGNGKYQLTLAEGGTWRSTEPWTGAKLPEAGSKINVRRASLGSYIFKLPGGRAVRGMRVG</sequence>
<reference evidence="2" key="1">
    <citation type="journal article" date="2019" name="Int. J. Syst. Evol. Microbiol.">
        <title>The Global Catalogue of Microorganisms (GCM) 10K type strain sequencing project: providing services to taxonomists for standard genome sequencing and annotation.</title>
        <authorList>
            <consortium name="The Broad Institute Genomics Platform"/>
            <consortium name="The Broad Institute Genome Sequencing Center for Infectious Disease"/>
            <person name="Wu L."/>
            <person name="Ma J."/>
        </authorList>
    </citation>
    <scope>NUCLEOTIDE SEQUENCE [LARGE SCALE GENOMIC DNA]</scope>
    <source>
        <strain evidence="2">CGMCC 1.12702</strain>
    </source>
</reference>
<dbReference type="EMBL" id="JBHUGS010000001">
    <property type="protein sequence ID" value="MFD1949194.1"/>
    <property type="molecule type" value="Genomic_DNA"/>
</dbReference>
<keyword evidence="2" id="KW-1185">Reference proteome</keyword>
<protein>
    <recommendedName>
        <fullName evidence="3">Lipoprotein</fullName>
    </recommendedName>
</protein>
<accession>A0ABW4TTU4</accession>
<evidence type="ECO:0000313" key="1">
    <source>
        <dbReference type="EMBL" id="MFD1949194.1"/>
    </source>
</evidence>
<dbReference type="RefSeq" id="WP_380926578.1">
    <property type="nucleotide sequence ID" value="NZ_JBHUGS010000001.1"/>
</dbReference>
<name>A0ABW4TTU4_9SPHN</name>
<gene>
    <name evidence="1" type="ORF">ACFSGX_00260</name>
</gene>